<dbReference type="Pfam" id="PF04734">
    <property type="entry name" value="Ceramidase_alk"/>
    <property type="match status" value="1"/>
</dbReference>
<dbReference type="GO" id="GO:0046514">
    <property type="term" value="P:ceramide catabolic process"/>
    <property type="evidence" value="ECO:0007669"/>
    <property type="project" value="InterPro"/>
</dbReference>
<evidence type="ECO:0000313" key="9">
    <source>
        <dbReference type="EMBL" id="SAM02606.1"/>
    </source>
</evidence>
<comment type="catalytic activity">
    <reaction evidence="5">
        <text>an N-acylsphing-4-enine + H2O = sphing-4-enine + a fatty acid</text>
        <dbReference type="Rhea" id="RHEA:20856"/>
        <dbReference type="ChEBI" id="CHEBI:15377"/>
        <dbReference type="ChEBI" id="CHEBI:28868"/>
        <dbReference type="ChEBI" id="CHEBI:52639"/>
        <dbReference type="ChEBI" id="CHEBI:57756"/>
        <dbReference type="EC" id="3.5.1.23"/>
    </reaction>
</comment>
<comment type="cofactor">
    <cofactor evidence="4">
        <name>Zn(2+)</name>
        <dbReference type="ChEBI" id="CHEBI:29105"/>
    </cofactor>
    <text evidence="4">Binds 1 zinc ion per subunit.</text>
</comment>
<feature type="active site" description="Nucleophile" evidence="3">
    <location>
        <position position="436"/>
    </location>
</feature>
<keyword evidence="4" id="KW-0479">Metal-binding</keyword>
<accession>A0A168PLU7</accession>
<feature type="binding site" evidence="4">
    <location>
        <position position="275"/>
    </location>
    <ligand>
        <name>Zn(2+)</name>
        <dbReference type="ChEBI" id="CHEBI:29105"/>
    </ligand>
</feature>
<dbReference type="OrthoDB" id="191371at2759"/>
<evidence type="ECO:0000256" key="2">
    <source>
        <dbReference type="ARBA" id="ARBA00022801"/>
    </source>
</evidence>
<keyword evidence="2 5" id="KW-0378">Hydrolase</keyword>
<dbReference type="PANTHER" id="PTHR12670">
    <property type="entry name" value="CERAMIDASE"/>
    <property type="match status" value="1"/>
</dbReference>
<keyword evidence="10" id="KW-1185">Reference proteome</keyword>
<feature type="transmembrane region" description="Helical" evidence="6">
    <location>
        <begin position="27"/>
        <end position="45"/>
    </location>
</feature>
<keyword evidence="6" id="KW-0812">Transmembrane</keyword>
<dbReference type="GO" id="GO:0017040">
    <property type="term" value="F:N-acylsphingosine amidohydrolase activity"/>
    <property type="evidence" value="ECO:0007669"/>
    <property type="project" value="UniProtKB-UniRule"/>
</dbReference>
<evidence type="ECO:0000256" key="1">
    <source>
        <dbReference type="ARBA" id="ARBA00009835"/>
    </source>
</evidence>
<evidence type="ECO:0000256" key="5">
    <source>
        <dbReference type="RuleBase" id="RU366019"/>
    </source>
</evidence>
<evidence type="ECO:0000256" key="4">
    <source>
        <dbReference type="PIRSR" id="PIRSR606823-2"/>
    </source>
</evidence>
<dbReference type="Pfam" id="PF17048">
    <property type="entry name" value="Ceramidse_alk_C"/>
    <property type="match status" value="1"/>
</dbReference>
<dbReference type="InterPro" id="IPR031329">
    <property type="entry name" value="NEUT/ALK_ceramidase_N"/>
</dbReference>
<dbReference type="EMBL" id="LT553932">
    <property type="protein sequence ID" value="SAM02606.1"/>
    <property type="molecule type" value="Genomic_DNA"/>
</dbReference>
<name>A0A168PLU7_ABSGL</name>
<dbReference type="EC" id="3.5.1.23" evidence="5"/>
<feature type="binding site" evidence="4">
    <location>
        <position position="659"/>
    </location>
    <ligand>
        <name>Zn(2+)</name>
        <dbReference type="ChEBI" id="CHEBI:29105"/>
    </ligand>
</feature>
<dbReference type="Proteomes" id="UP000078561">
    <property type="component" value="Unassembled WGS sequence"/>
</dbReference>
<proteinExistence type="inferred from homology"/>
<organism evidence="9">
    <name type="scientific">Absidia glauca</name>
    <name type="common">Pin mould</name>
    <dbReference type="NCBI Taxonomy" id="4829"/>
    <lineage>
        <taxon>Eukaryota</taxon>
        <taxon>Fungi</taxon>
        <taxon>Fungi incertae sedis</taxon>
        <taxon>Mucoromycota</taxon>
        <taxon>Mucoromycotina</taxon>
        <taxon>Mucoromycetes</taxon>
        <taxon>Mucorales</taxon>
        <taxon>Cunninghamellaceae</taxon>
        <taxon>Absidia</taxon>
    </lineage>
</organism>
<evidence type="ECO:0000259" key="7">
    <source>
        <dbReference type="Pfam" id="PF04734"/>
    </source>
</evidence>
<reference evidence="9" key="1">
    <citation type="submission" date="2016-04" db="EMBL/GenBank/DDBJ databases">
        <authorList>
            <person name="Evans L.H."/>
            <person name="Alamgir A."/>
            <person name="Owens N."/>
            <person name="Weber N.D."/>
            <person name="Virtaneva K."/>
            <person name="Barbian K."/>
            <person name="Babar A."/>
            <person name="Rosenke K."/>
        </authorList>
    </citation>
    <scope>NUCLEOTIDE SEQUENCE [LARGE SCALE GENOMIC DNA]</scope>
    <source>
        <strain evidence="9">CBS 101.48</strain>
    </source>
</reference>
<dbReference type="InterPro" id="IPR031331">
    <property type="entry name" value="NEUT/ALK_ceramidase_C"/>
</dbReference>
<comment type="similarity">
    <text evidence="1 5">Belongs to the neutral ceramidase family.</text>
</comment>
<feature type="transmembrane region" description="Helical" evidence="6">
    <location>
        <begin position="89"/>
        <end position="109"/>
    </location>
</feature>
<dbReference type="PANTHER" id="PTHR12670:SF1">
    <property type="entry name" value="NEUTRAL CERAMIDASE"/>
    <property type="match status" value="1"/>
</dbReference>
<dbReference type="Gene3D" id="2.60.40.2300">
    <property type="entry name" value="Neutral/alkaline non-lysosomal ceramidase, C-terminal domain"/>
    <property type="match status" value="1"/>
</dbReference>
<keyword evidence="6" id="KW-0472">Membrane</keyword>
<dbReference type="GO" id="GO:0042759">
    <property type="term" value="P:long-chain fatty acid biosynthetic process"/>
    <property type="evidence" value="ECO:0007669"/>
    <property type="project" value="TreeGrafter"/>
</dbReference>
<dbReference type="OMA" id="GTTVQTC"/>
<keyword evidence="4" id="KW-0862">Zinc</keyword>
<keyword evidence="5" id="KW-0443">Lipid metabolism</keyword>
<dbReference type="InParanoid" id="A0A168PLU7"/>
<protein>
    <recommendedName>
        <fullName evidence="5">Neutral ceramidase</fullName>
        <ecNumber evidence="5">3.5.1.23</ecNumber>
    </recommendedName>
</protein>
<feature type="binding site" evidence="4">
    <location>
        <position position="620"/>
    </location>
    <ligand>
        <name>Zn(2+)</name>
        <dbReference type="ChEBI" id="CHEBI:29105"/>
    </ligand>
</feature>
<evidence type="ECO:0000256" key="6">
    <source>
        <dbReference type="SAM" id="Phobius"/>
    </source>
</evidence>
<evidence type="ECO:0000256" key="3">
    <source>
        <dbReference type="PIRSR" id="PIRSR606823-1"/>
    </source>
</evidence>
<dbReference type="InterPro" id="IPR038445">
    <property type="entry name" value="NCDase_C_sf"/>
</dbReference>
<dbReference type="STRING" id="4829.A0A168PLU7"/>
<evidence type="ECO:0000313" key="10">
    <source>
        <dbReference type="Proteomes" id="UP000078561"/>
    </source>
</evidence>
<keyword evidence="5" id="KW-0746">Sphingolipid metabolism</keyword>
<feature type="domain" description="Neutral/alkaline non-lysosomal ceramidase N-terminal" evidence="7">
    <location>
        <begin position="187"/>
        <end position="687"/>
    </location>
</feature>
<dbReference type="GO" id="GO:0046872">
    <property type="term" value="F:metal ion binding"/>
    <property type="evidence" value="ECO:0007669"/>
    <property type="project" value="UniProtKB-KW"/>
</dbReference>
<dbReference type="GO" id="GO:0016020">
    <property type="term" value="C:membrane"/>
    <property type="evidence" value="ECO:0007669"/>
    <property type="project" value="GOC"/>
</dbReference>
<feature type="binding site" evidence="4">
    <location>
        <position position="384"/>
    </location>
    <ligand>
        <name>Zn(2+)</name>
        <dbReference type="ChEBI" id="CHEBI:29105"/>
    </ligand>
</feature>
<evidence type="ECO:0000259" key="8">
    <source>
        <dbReference type="Pfam" id="PF17048"/>
    </source>
</evidence>
<dbReference type="GO" id="GO:0046512">
    <property type="term" value="P:sphingosine biosynthetic process"/>
    <property type="evidence" value="ECO:0007669"/>
    <property type="project" value="TreeGrafter"/>
</dbReference>
<dbReference type="AlphaFoldDB" id="A0A168PLU7"/>
<feature type="domain" description="Neutral/alkaline non-lysosomal ceramidase C-terminal" evidence="8">
    <location>
        <begin position="692"/>
        <end position="856"/>
    </location>
</feature>
<dbReference type="GO" id="GO:0005576">
    <property type="term" value="C:extracellular region"/>
    <property type="evidence" value="ECO:0007669"/>
    <property type="project" value="TreeGrafter"/>
</dbReference>
<keyword evidence="6" id="KW-1133">Transmembrane helix</keyword>
<sequence>MDSMKWYFHKDIQGTHLLFESFQLADGWNLLAAYIFVVLICWTERGLTYCLDQHQYNSGKPRWRQVIVRTLVYGLATVFRLWYMLVTMYFNTGLFIVVIFALCSGQMVIEILKSSKKTRYSEYIHPQYDNDKRNSSFEGDGPDAVFVLDDGSANLVHQHNSNVESDPARTPQFYTVQYIDDSCVYRIGDITGPCAEILFMGYAEPSQTGQGIRQRTWARAYIIVDDEDDSKRLVFVNTETQSMGEIVKKRVIQSLENLYGRGLYTEQNIMLSSTHSHSGPGGYLQQTLYELSVLGWIEETTGPMVQGIVNAIVRAHDNIQPGQLDLAVAELLDTNINRSATSYLKNPLEERNQYKYNVDKNMTVLGFRGNQGESLGLISWFAVHGTSVNNTNHLINGDNKGYAAYVTDRAVNPPGTLSGKGSFVSAFAQSNEGDVSPNTIGAFCTGTNISCDGSKDDTCPKGSSCTARGPGWETSDYESNRIIGQQQSDKALELYKAKGAPLSGVIDSRSKIFDMTTVIVNGTNHLCPPAMGFAFAAGTTDGPALNSLGFYQNMTHGTLLGNIVKDLIRPPSKAQQDCQAPKPILLDTGEVKIPYPWQPIILEIQLFRIGDVFIASTPSELTTMSGRRLRRFIRSRLESHGLHVQDVIYSGPANGYASYCATFEEYQEQRYEGASTPYGPYTLDGYIETFYELVDAMANGSSVASVEMPDYTQHPIALYPQDFADHPLLFHKFGDVLTDVNTTAVYRKGQTATAVFVAGNPRNNVMQDKTYLTVERLVSGAQNGTWTVLRTDNDWDTRFGWQYTSKVLGMSKATIEWDIDDTIEGGTYRLGYFGHHRNTLSKKIIPHQGYSSVFTVQ</sequence>
<gene>
    <name evidence="9" type="primary">ABSGL_08409.1 scaffold 10128</name>
</gene>
<dbReference type="InterPro" id="IPR006823">
    <property type="entry name" value="Ceramidase_alk"/>
</dbReference>